<dbReference type="Proteomes" id="UP000198908">
    <property type="component" value="Unassembled WGS sequence"/>
</dbReference>
<feature type="domain" description="IraD/Gp25-like" evidence="2">
    <location>
        <begin position="65"/>
        <end position="168"/>
    </location>
</feature>
<accession>A0A1G6XSR9</accession>
<dbReference type="InterPro" id="IPR007048">
    <property type="entry name" value="IraD/Gp25-like"/>
</dbReference>
<evidence type="ECO:0000313" key="4">
    <source>
        <dbReference type="Proteomes" id="UP000198908"/>
    </source>
</evidence>
<dbReference type="AlphaFoldDB" id="A0A1G6XSR9"/>
<dbReference type="Pfam" id="PF04965">
    <property type="entry name" value="GPW_gp25"/>
    <property type="match status" value="1"/>
</dbReference>
<evidence type="ECO:0000256" key="1">
    <source>
        <dbReference type="SAM" id="MobiDB-lite"/>
    </source>
</evidence>
<feature type="region of interest" description="Disordered" evidence="1">
    <location>
        <begin position="1"/>
        <end position="39"/>
    </location>
</feature>
<sequence length="192" mass="21493">MSTNPRTLPSATGTDRSATMRSPRESGAISLRHRAQPSLLDRLTDEAPEQREEPQGQHLLSAGALRKTVLRDLGWLFNSVNANSTFDLAPYPHVARSTLNYGLDALSGKHLSEIDWKHVEKMLTVAIRNYEPRIAPGDLVVRCLPRNDGQDRHHVLSIEIRGELRHSPSPLPFLFRTDIDLESGHFDCVDMG</sequence>
<dbReference type="EMBL" id="FMYQ01000026">
    <property type="protein sequence ID" value="SDD81239.1"/>
    <property type="molecule type" value="Genomic_DNA"/>
</dbReference>
<reference evidence="4" key="1">
    <citation type="submission" date="2016-09" db="EMBL/GenBank/DDBJ databases">
        <authorList>
            <person name="Varghese N."/>
            <person name="Submissions S."/>
        </authorList>
    </citation>
    <scope>NUCLEOTIDE SEQUENCE [LARGE SCALE GENOMIC DNA]</scope>
    <source>
        <strain evidence="4">TNe-862</strain>
    </source>
</reference>
<organism evidence="3 4">
    <name type="scientific">Paraburkholderia lycopersici</name>
    <dbReference type="NCBI Taxonomy" id="416944"/>
    <lineage>
        <taxon>Bacteria</taxon>
        <taxon>Pseudomonadati</taxon>
        <taxon>Pseudomonadota</taxon>
        <taxon>Betaproteobacteria</taxon>
        <taxon>Burkholderiales</taxon>
        <taxon>Burkholderiaceae</taxon>
        <taxon>Paraburkholderia</taxon>
    </lineage>
</organism>
<dbReference type="PANTHER" id="PTHR38595:SF1">
    <property type="entry name" value="TYPE VI SECRETION SYSTEM COMPONENT TSSE1"/>
    <property type="match status" value="1"/>
</dbReference>
<evidence type="ECO:0000313" key="3">
    <source>
        <dbReference type="EMBL" id="SDD81239.1"/>
    </source>
</evidence>
<proteinExistence type="predicted"/>
<keyword evidence="4" id="KW-1185">Reference proteome</keyword>
<name>A0A1G6XSR9_9BURK</name>
<gene>
    <name evidence="3" type="ORF">SAMN05421548_1267</name>
</gene>
<dbReference type="SUPFAM" id="SSF160719">
    <property type="entry name" value="gpW/gp25-like"/>
    <property type="match status" value="1"/>
</dbReference>
<dbReference type="InterPro" id="IPR017737">
    <property type="entry name" value="TssE1-like"/>
</dbReference>
<feature type="compositionally biased region" description="Polar residues" evidence="1">
    <location>
        <begin position="1"/>
        <end position="20"/>
    </location>
</feature>
<dbReference type="InterPro" id="IPR053176">
    <property type="entry name" value="T6SS_TssE1-like"/>
</dbReference>
<dbReference type="NCBIfam" id="TIGR03357">
    <property type="entry name" value="VI_zyme"/>
    <property type="match status" value="1"/>
</dbReference>
<evidence type="ECO:0000259" key="2">
    <source>
        <dbReference type="Pfam" id="PF04965"/>
    </source>
</evidence>
<dbReference type="STRING" id="416944.SAMN05421548_1267"/>
<dbReference type="PANTHER" id="PTHR38595">
    <property type="entry name" value="CYTOPLASMIC PROTEIN-RELATED"/>
    <property type="match status" value="1"/>
</dbReference>
<protein>
    <submittedName>
        <fullName evidence="3">Type VI secretion system protein ImpF</fullName>
    </submittedName>
</protein>
<dbReference type="RefSeq" id="WP_245747001.1">
    <property type="nucleotide sequence ID" value="NZ_FMYQ01000026.1"/>
</dbReference>